<dbReference type="Gene3D" id="3.40.50.2300">
    <property type="match status" value="1"/>
</dbReference>
<comment type="caution">
    <text evidence="6">The sequence shown here is derived from an EMBL/GenBank/DDBJ whole genome shotgun (WGS) entry which is preliminary data.</text>
</comment>
<dbReference type="GO" id="GO:0006355">
    <property type="term" value="P:regulation of DNA-templated transcription"/>
    <property type="evidence" value="ECO:0007669"/>
    <property type="project" value="InterPro"/>
</dbReference>
<dbReference type="PROSITE" id="PS50043">
    <property type="entry name" value="HTH_LUXR_2"/>
    <property type="match status" value="1"/>
</dbReference>
<dbReference type="GO" id="GO:0000160">
    <property type="term" value="P:phosphorelay signal transduction system"/>
    <property type="evidence" value="ECO:0007669"/>
    <property type="project" value="InterPro"/>
</dbReference>
<keyword evidence="7" id="KW-1185">Reference proteome</keyword>
<dbReference type="PRINTS" id="PR00038">
    <property type="entry name" value="HTHLUXR"/>
</dbReference>
<keyword evidence="1 3" id="KW-0597">Phosphoprotein</keyword>
<dbReference type="Proteomes" id="UP000592294">
    <property type="component" value="Unassembled WGS sequence"/>
</dbReference>
<evidence type="ECO:0000256" key="3">
    <source>
        <dbReference type="PROSITE-ProRule" id="PRU00169"/>
    </source>
</evidence>
<dbReference type="EMBL" id="JABZEO010000003">
    <property type="protein sequence ID" value="NVZ08607.1"/>
    <property type="molecule type" value="Genomic_DNA"/>
</dbReference>
<reference evidence="6 7" key="1">
    <citation type="submission" date="2020-06" db="EMBL/GenBank/DDBJ databases">
        <title>Whole-genome sequence of Allochromatium humboldtianum DSM 21881, type strain.</title>
        <authorList>
            <person name="Kyndt J.A."/>
            <person name="Meyer T.E."/>
        </authorList>
    </citation>
    <scope>NUCLEOTIDE SEQUENCE [LARGE SCALE GENOMIC DNA]</scope>
    <source>
        <strain evidence="6 7">DSM 21881</strain>
    </source>
</reference>
<dbReference type="Pfam" id="PF00072">
    <property type="entry name" value="Response_reg"/>
    <property type="match status" value="1"/>
</dbReference>
<dbReference type="CDD" id="cd17535">
    <property type="entry name" value="REC_NarL-like"/>
    <property type="match status" value="1"/>
</dbReference>
<sequence length="238" mass="24855">MRVLLIDDHALFRFGLQELLERRGIEVVAAVGDSSTGIERVAATRPDVVLLDMRMPGLNGLELLRRLRAAHQSMPIAMLTTSAEERDVIDSLQSGAQGYLLKDMEPDALIAALGEIVQGRTVVAPELMGVLARAVRGESKPVTVVSGGAADLTPREQEILCHLAEGQSNKTIARALGISEGTVKLHVKAILRKLDVHSRVEAAVIAVERGLCERGGSGGCGGGVGGSGDSGAGGRGSP</sequence>
<feature type="domain" description="HTH luxR-type" evidence="4">
    <location>
        <begin position="145"/>
        <end position="210"/>
    </location>
</feature>
<gene>
    <name evidence="6" type="ORF">HW932_04960</name>
</gene>
<dbReference type="SMART" id="SM00448">
    <property type="entry name" value="REC"/>
    <property type="match status" value="1"/>
</dbReference>
<dbReference type="GO" id="GO:0003677">
    <property type="term" value="F:DNA binding"/>
    <property type="evidence" value="ECO:0007669"/>
    <property type="project" value="UniProtKB-KW"/>
</dbReference>
<dbReference type="InterPro" id="IPR000792">
    <property type="entry name" value="Tscrpt_reg_LuxR_C"/>
</dbReference>
<feature type="modified residue" description="4-aspartylphosphate" evidence="3">
    <location>
        <position position="52"/>
    </location>
</feature>
<feature type="domain" description="Response regulatory" evidence="5">
    <location>
        <begin position="2"/>
        <end position="117"/>
    </location>
</feature>
<dbReference type="SMART" id="SM00421">
    <property type="entry name" value="HTH_LUXR"/>
    <property type="match status" value="1"/>
</dbReference>
<evidence type="ECO:0000256" key="1">
    <source>
        <dbReference type="ARBA" id="ARBA00022553"/>
    </source>
</evidence>
<protein>
    <submittedName>
        <fullName evidence="6">Response regulator transcription factor</fullName>
    </submittedName>
</protein>
<organism evidence="6 7">
    <name type="scientific">Allochromatium humboldtianum</name>
    <dbReference type="NCBI Taxonomy" id="504901"/>
    <lineage>
        <taxon>Bacteria</taxon>
        <taxon>Pseudomonadati</taxon>
        <taxon>Pseudomonadota</taxon>
        <taxon>Gammaproteobacteria</taxon>
        <taxon>Chromatiales</taxon>
        <taxon>Chromatiaceae</taxon>
        <taxon>Allochromatium</taxon>
    </lineage>
</organism>
<evidence type="ECO:0000256" key="2">
    <source>
        <dbReference type="ARBA" id="ARBA00023125"/>
    </source>
</evidence>
<dbReference type="SUPFAM" id="SSF46894">
    <property type="entry name" value="C-terminal effector domain of the bipartite response regulators"/>
    <property type="match status" value="1"/>
</dbReference>
<name>A0A850RBG8_9GAMM</name>
<dbReference type="RefSeq" id="WP_176975397.1">
    <property type="nucleotide sequence ID" value="NZ_JABZEO010000003.1"/>
</dbReference>
<dbReference type="PROSITE" id="PS50110">
    <property type="entry name" value="RESPONSE_REGULATORY"/>
    <property type="match status" value="1"/>
</dbReference>
<dbReference type="SUPFAM" id="SSF52172">
    <property type="entry name" value="CheY-like"/>
    <property type="match status" value="1"/>
</dbReference>
<dbReference type="Pfam" id="PF00196">
    <property type="entry name" value="GerE"/>
    <property type="match status" value="1"/>
</dbReference>
<evidence type="ECO:0000313" key="6">
    <source>
        <dbReference type="EMBL" id="NVZ08607.1"/>
    </source>
</evidence>
<dbReference type="InterPro" id="IPR011006">
    <property type="entry name" value="CheY-like_superfamily"/>
</dbReference>
<dbReference type="CDD" id="cd06170">
    <property type="entry name" value="LuxR_C_like"/>
    <property type="match status" value="1"/>
</dbReference>
<accession>A0A850RBG8</accession>
<dbReference type="InterPro" id="IPR058245">
    <property type="entry name" value="NreC/VraR/RcsB-like_REC"/>
</dbReference>
<dbReference type="AlphaFoldDB" id="A0A850RBG8"/>
<dbReference type="InterPro" id="IPR039420">
    <property type="entry name" value="WalR-like"/>
</dbReference>
<proteinExistence type="predicted"/>
<dbReference type="InterPro" id="IPR016032">
    <property type="entry name" value="Sig_transdc_resp-reg_C-effctor"/>
</dbReference>
<evidence type="ECO:0000259" key="5">
    <source>
        <dbReference type="PROSITE" id="PS50110"/>
    </source>
</evidence>
<dbReference type="InterPro" id="IPR001789">
    <property type="entry name" value="Sig_transdc_resp-reg_receiver"/>
</dbReference>
<keyword evidence="2" id="KW-0238">DNA-binding</keyword>
<dbReference type="PANTHER" id="PTHR43214">
    <property type="entry name" value="TWO-COMPONENT RESPONSE REGULATOR"/>
    <property type="match status" value="1"/>
</dbReference>
<evidence type="ECO:0000259" key="4">
    <source>
        <dbReference type="PROSITE" id="PS50043"/>
    </source>
</evidence>
<evidence type="ECO:0000313" key="7">
    <source>
        <dbReference type="Proteomes" id="UP000592294"/>
    </source>
</evidence>
<dbReference type="PROSITE" id="PS00622">
    <property type="entry name" value="HTH_LUXR_1"/>
    <property type="match status" value="1"/>
</dbReference>